<evidence type="ECO:0000256" key="1">
    <source>
        <dbReference type="ARBA" id="ARBA00022578"/>
    </source>
</evidence>
<protein>
    <recommendedName>
        <fullName evidence="6">Integrase catalytic domain-containing protein</fullName>
    </recommendedName>
</protein>
<dbReference type="PROSITE" id="PS50994">
    <property type="entry name" value="INTEGRASE"/>
    <property type="match status" value="1"/>
</dbReference>
<evidence type="ECO:0000256" key="2">
    <source>
        <dbReference type="ARBA" id="ARBA00022884"/>
    </source>
</evidence>
<accession>J5TU27</accession>
<evidence type="ECO:0000256" key="3">
    <source>
        <dbReference type="ARBA" id="ARBA00048173"/>
    </source>
</evidence>
<dbReference type="VEuPathDB" id="FungiDB:A1Q1_01119"/>
<dbReference type="InterPro" id="IPR039537">
    <property type="entry name" value="Retrotran_Ty1/copia-like"/>
</dbReference>
<dbReference type="InterPro" id="IPR057670">
    <property type="entry name" value="SH3_retrovirus"/>
</dbReference>
<comment type="catalytic activity">
    <reaction evidence="4">
        <text>DNA(n) + a 2'-deoxyribonucleoside 5'-triphosphate = DNA(n+1) + diphosphate</text>
        <dbReference type="Rhea" id="RHEA:22508"/>
        <dbReference type="Rhea" id="RHEA-COMP:17339"/>
        <dbReference type="Rhea" id="RHEA-COMP:17340"/>
        <dbReference type="ChEBI" id="CHEBI:33019"/>
        <dbReference type="ChEBI" id="CHEBI:61560"/>
        <dbReference type="ChEBI" id="CHEBI:173112"/>
        <dbReference type="EC" id="2.7.7.7"/>
    </reaction>
</comment>
<dbReference type="GO" id="GO:0003964">
    <property type="term" value="F:RNA-directed DNA polymerase activity"/>
    <property type="evidence" value="ECO:0007669"/>
    <property type="project" value="UniProtKB-EC"/>
</dbReference>
<comment type="caution">
    <text evidence="7">The sequence shown here is derived from an EMBL/GenBank/DDBJ whole genome shotgun (WGS) entry which is preliminary data.</text>
</comment>
<keyword evidence="2" id="KW-0694">RNA-binding</keyword>
<dbReference type="OrthoDB" id="7691805at2759"/>
<dbReference type="HOGENOM" id="CLU_787985_0_0_1"/>
<dbReference type="GO" id="GO:0005634">
    <property type="term" value="C:nucleus"/>
    <property type="evidence" value="ECO:0007669"/>
    <property type="project" value="UniProtKB-ARBA"/>
</dbReference>
<dbReference type="Gene3D" id="3.30.420.10">
    <property type="entry name" value="Ribonuclease H-like superfamily/Ribonuclease H"/>
    <property type="match status" value="1"/>
</dbReference>
<dbReference type="GO" id="GO:0015074">
    <property type="term" value="P:DNA integration"/>
    <property type="evidence" value="ECO:0007669"/>
    <property type="project" value="InterPro"/>
</dbReference>
<feature type="compositionally biased region" description="Low complexity" evidence="5">
    <location>
        <begin position="340"/>
        <end position="352"/>
    </location>
</feature>
<dbReference type="Proteomes" id="UP000002748">
    <property type="component" value="Unassembled WGS sequence"/>
</dbReference>
<dbReference type="GO" id="GO:0003887">
    <property type="term" value="F:DNA-directed DNA polymerase activity"/>
    <property type="evidence" value="ECO:0007669"/>
    <property type="project" value="UniProtKB-EC"/>
</dbReference>
<reference evidence="7 8" key="1">
    <citation type="journal article" date="2012" name="Eukaryot. Cell">
        <title>Draft genome sequence of CBS 2479, the standard type strain of Trichosporon asahii.</title>
        <authorList>
            <person name="Yang R.Y."/>
            <person name="Li H.T."/>
            <person name="Zhu H."/>
            <person name="Zhou G.P."/>
            <person name="Wang M."/>
            <person name="Wang L."/>
        </authorList>
    </citation>
    <scope>NUCLEOTIDE SEQUENCE [LARGE SCALE GENOMIC DNA]</scope>
    <source>
        <strain evidence="8">ATCC 90039 / CBS 2479 / JCM 2466 / KCTC 7840 / NCYC 2677 / UAMH 7654</strain>
    </source>
</reference>
<feature type="domain" description="Integrase catalytic" evidence="6">
    <location>
        <begin position="103"/>
        <end position="176"/>
    </location>
</feature>
<evidence type="ECO:0000313" key="8">
    <source>
        <dbReference type="Proteomes" id="UP000002748"/>
    </source>
</evidence>
<sequence>MNGSFAACAQPSGRIRIIRHQHAVSLVFDFLASSPDFASNTVHVKGVDAHVLFIDSSFPYPFPGSDCCSRVFTVQRSVGELSQWCHRARRGELAVPEHLAGKGITHQTSCAHTPQQNGVSERANRVICERAIAIMHSERIPLSLWPQVIETVVFLKNRAPSRSVTTTPYQLLFNRKPSLRDLRVFGCTAYVLIRKGARAAKLADRAILCIFLGYSDTQKAWKFWDPVARKLVVSRDAIFDEHTSAARLGRPHVSLEDLERAMLGSLPRSLPYSELVTQLPNMSSHPPPEPQQPSSADSHMHGDNPGTAPHGASTRPSAQDFVDAVGDVSGAVGGGRSARHASSTSSVLYNRL</sequence>
<comment type="catalytic activity">
    <reaction evidence="3">
        <text>DNA(n) + a 2'-deoxyribonucleoside 5'-triphosphate = DNA(n+1) + diphosphate</text>
        <dbReference type="Rhea" id="RHEA:22508"/>
        <dbReference type="Rhea" id="RHEA-COMP:17339"/>
        <dbReference type="Rhea" id="RHEA-COMP:17340"/>
        <dbReference type="ChEBI" id="CHEBI:33019"/>
        <dbReference type="ChEBI" id="CHEBI:61560"/>
        <dbReference type="ChEBI" id="CHEBI:173112"/>
        <dbReference type="EC" id="2.7.7.49"/>
    </reaction>
</comment>
<dbReference type="PANTHER" id="PTHR42648:SF28">
    <property type="entry name" value="TRANSPOSON-ENCODED PROTEIN WITH RIBONUCLEASE H-LIKE AND RETROVIRUS ZINC FINGER-LIKE DOMAINS"/>
    <property type="match status" value="1"/>
</dbReference>
<proteinExistence type="predicted"/>
<feature type="region of interest" description="Disordered" evidence="5">
    <location>
        <begin position="332"/>
        <end position="352"/>
    </location>
</feature>
<dbReference type="GO" id="GO:0003723">
    <property type="term" value="F:RNA binding"/>
    <property type="evidence" value="ECO:0007669"/>
    <property type="project" value="UniProtKB-KW"/>
</dbReference>
<gene>
    <name evidence="7" type="ORF">A1Q1_01119</name>
</gene>
<dbReference type="AlphaFoldDB" id="J5TU27"/>
<dbReference type="InterPro" id="IPR001584">
    <property type="entry name" value="Integrase_cat-core"/>
</dbReference>
<evidence type="ECO:0000259" key="6">
    <source>
        <dbReference type="PROSITE" id="PS50994"/>
    </source>
</evidence>
<evidence type="ECO:0000256" key="4">
    <source>
        <dbReference type="ARBA" id="ARBA00049244"/>
    </source>
</evidence>
<dbReference type="GeneID" id="25984633"/>
<feature type="region of interest" description="Disordered" evidence="5">
    <location>
        <begin position="278"/>
        <end position="318"/>
    </location>
</feature>
<dbReference type="RefSeq" id="XP_014183987.1">
    <property type="nucleotide sequence ID" value="XM_014328512.1"/>
</dbReference>
<evidence type="ECO:0000313" key="7">
    <source>
        <dbReference type="EMBL" id="EJT52846.1"/>
    </source>
</evidence>
<organism evidence="7 8">
    <name type="scientific">Trichosporon asahii var. asahii (strain ATCC 90039 / CBS 2479 / JCM 2466 / KCTC 7840 / NBRC 103889/ NCYC 2677 / UAMH 7654)</name>
    <name type="common">Yeast</name>
    <dbReference type="NCBI Taxonomy" id="1186058"/>
    <lineage>
        <taxon>Eukaryota</taxon>
        <taxon>Fungi</taxon>
        <taxon>Dikarya</taxon>
        <taxon>Basidiomycota</taxon>
        <taxon>Agaricomycotina</taxon>
        <taxon>Tremellomycetes</taxon>
        <taxon>Trichosporonales</taxon>
        <taxon>Trichosporonaceae</taxon>
        <taxon>Trichosporon</taxon>
    </lineage>
</organism>
<dbReference type="Pfam" id="PF25597">
    <property type="entry name" value="SH3_retrovirus"/>
    <property type="match status" value="1"/>
</dbReference>
<dbReference type="SUPFAM" id="SSF53098">
    <property type="entry name" value="Ribonuclease H-like"/>
    <property type="match status" value="1"/>
</dbReference>
<keyword evidence="1" id="KW-0815">Transposition</keyword>
<name>J5TU27_TRIAS</name>
<evidence type="ECO:0000256" key="5">
    <source>
        <dbReference type="SAM" id="MobiDB-lite"/>
    </source>
</evidence>
<dbReference type="EMBL" id="ALBS01000015">
    <property type="protein sequence ID" value="EJT52846.1"/>
    <property type="molecule type" value="Genomic_DNA"/>
</dbReference>
<dbReference type="PANTHER" id="PTHR42648">
    <property type="entry name" value="TRANSPOSASE, PUTATIVE-RELATED"/>
    <property type="match status" value="1"/>
</dbReference>
<dbReference type="GO" id="GO:0032196">
    <property type="term" value="P:transposition"/>
    <property type="evidence" value="ECO:0007669"/>
    <property type="project" value="UniProtKB-KW"/>
</dbReference>
<dbReference type="KEGG" id="tasa:A1Q1_01119"/>
<dbReference type="InterPro" id="IPR036397">
    <property type="entry name" value="RNaseH_sf"/>
</dbReference>
<dbReference type="InterPro" id="IPR012337">
    <property type="entry name" value="RNaseH-like_sf"/>
</dbReference>